<evidence type="ECO:0000313" key="5">
    <source>
        <dbReference type="Proteomes" id="UP001152803"/>
    </source>
</evidence>
<proteinExistence type="predicted"/>
<dbReference type="AlphaFoldDB" id="A0A9Q1I589"/>
<feature type="compositionally biased region" description="Basic and acidic residues" evidence="1">
    <location>
        <begin position="366"/>
        <end position="376"/>
    </location>
</feature>
<name>A0A9Q1I589_CONCO</name>
<evidence type="ECO:0000259" key="3">
    <source>
        <dbReference type="PROSITE" id="PS50041"/>
    </source>
</evidence>
<feature type="compositionally biased region" description="Basic and acidic residues" evidence="1">
    <location>
        <begin position="613"/>
        <end position="624"/>
    </location>
</feature>
<feature type="region of interest" description="Disordered" evidence="1">
    <location>
        <begin position="354"/>
        <end position="700"/>
    </location>
</feature>
<keyword evidence="5" id="KW-1185">Reference proteome</keyword>
<dbReference type="PANTHER" id="PTHR22803">
    <property type="entry name" value="MANNOSE, PHOSPHOLIPASE, LECTIN RECEPTOR RELATED"/>
    <property type="match status" value="1"/>
</dbReference>
<keyword evidence="2" id="KW-0732">Signal</keyword>
<feature type="chain" id="PRO_5040339683" description="C-type lectin domain-containing protein" evidence="2">
    <location>
        <begin position="17"/>
        <end position="745"/>
    </location>
</feature>
<feature type="compositionally biased region" description="Basic and acidic residues" evidence="1">
    <location>
        <begin position="469"/>
        <end position="481"/>
    </location>
</feature>
<dbReference type="OrthoDB" id="8960263at2759"/>
<feature type="compositionally biased region" description="Low complexity" evidence="1">
    <location>
        <begin position="559"/>
        <end position="570"/>
    </location>
</feature>
<feature type="region of interest" description="Disordered" evidence="1">
    <location>
        <begin position="25"/>
        <end position="46"/>
    </location>
</feature>
<evidence type="ECO:0000313" key="4">
    <source>
        <dbReference type="EMBL" id="KAJ8283094.1"/>
    </source>
</evidence>
<dbReference type="EMBL" id="JAFJMO010000003">
    <property type="protein sequence ID" value="KAJ8283094.1"/>
    <property type="molecule type" value="Genomic_DNA"/>
</dbReference>
<protein>
    <recommendedName>
        <fullName evidence="3">C-type lectin domain-containing protein</fullName>
    </recommendedName>
</protein>
<accession>A0A9Q1I589</accession>
<dbReference type="InterPro" id="IPR016186">
    <property type="entry name" value="C-type_lectin-like/link_sf"/>
</dbReference>
<gene>
    <name evidence="4" type="ORF">COCON_G00056130</name>
</gene>
<dbReference type="Proteomes" id="UP001152803">
    <property type="component" value="Unassembled WGS sequence"/>
</dbReference>
<dbReference type="PROSITE" id="PS50041">
    <property type="entry name" value="C_TYPE_LECTIN_2"/>
    <property type="match status" value="1"/>
</dbReference>
<feature type="region of interest" description="Disordered" evidence="1">
    <location>
        <begin position="299"/>
        <end position="341"/>
    </location>
</feature>
<dbReference type="Gene3D" id="3.10.100.10">
    <property type="entry name" value="Mannose-Binding Protein A, subunit A"/>
    <property type="match status" value="1"/>
</dbReference>
<organism evidence="4 5">
    <name type="scientific">Conger conger</name>
    <name type="common">Conger eel</name>
    <name type="synonym">Muraena conger</name>
    <dbReference type="NCBI Taxonomy" id="82655"/>
    <lineage>
        <taxon>Eukaryota</taxon>
        <taxon>Metazoa</taxon>
        <taxon>Chordata</taxon>
        <taxon>Craniata</taxon>
        <taxon>Vertebrata</taxon>
        <taxon>Euteleostomi</taxon>
        <taxon>Actinopterygii</taxon>
        <taxon>Neopterygii</taxon>
        <taxon>Teleostei</taxon>
        <taxon>Anguilliformes</taxon>
        <taxon>Congridae</taxon>
        <taxon>Conger</taxon>
    </lineage>
</organism>
<feature type="domain" description="C-type lectin" evidence="3">
    <location>
        <begin position="170"/>
        <end position="288"/>
    </location>
</feature>
<dbReference type="InterPro" id="IPR050111">
    <property type="entry name" value="C-type_lectin/snaclec_domain"/>
</dbReference>
<evidence type="ECO:0000256" key="2">
    <source>
        <dbReference type="SAM" id="SignalP"/>
    </source>
</evidence>
<comment type="caution">
    <text evidence="4">The sequence shown here is derived from an EMBL/GenBank/DDBJ whole genome shotgun (WGS) entry which is preliminary data.</text>
</comment>
<feature type="compositionally biased region" description="Basic residues" evidence="1">
    <location>
        <begin position="453"/>
        <end position="468"/>
    </location>
</feature>
<feature type="signal peptide" evidence="2">
    <location>
        <begin position="1"/>
        <end position="16"/>
    </location>
</feature>
<dbReference type="InterPro" id="IPR001304">
    <property type="entry name" value="C-type_lectin-like"/>
</dbReference>
<dbReference type="SMART" id="SM00034">
    <property type="entry name" value="CLECT"/>
    <property type="match status" value="1"/>
</dbReference>
<dbReference type="SUPFAM" id="SSF56436">
    <property type="entry name" value="C-type lectin-like"/>
    <property type="match status" value="1"/>
</dbReference>
<dbReference type="InterPro" id="IPR016187">
    <property type="entry name" value="CTDL_fold"/>
</dbReference>
<reference evidence="4" key="1">
    <citation type="journal article" date="2023" name="Science">
        <title>Genome structures resolve the early diversification of teleost fishes.</title>
        <authorList>
            <person name="Parey E."/>
            <person name="Louis A."/>
            <person name="Montfort J."/>
            <person name="Bouchez O."/>
            <person name="Roques C."/>
            <person name="Iampietro C."/>
            <person name="Lluch J."/>
            <person name="Castinel A."/>
            <person name="Donnadieu C."/>
            <person name="Desvignes T."/>
            <person name="Floi Bucao C."/>
            <person name="Jouanno E."/>
            <person name="Wen M."/>
            <person name="Mejri S."/>
            <person name="Dirks R."/>
            <person name="Jansen H."/>
            <person name="Henkel C."/>
            <person name="Chen W.J."/>
            <person name="Zahm M."/>
            <person name="Cabau C."/>
            <person name="Klopp C."/>
            <person name="Thompson A.W."/>
            <person name="Robinson-Rechavi M."/>
            <person name="Braasch I."/>
            <person name="Lecointre G."/>
            <person name="Bobe J."/>
            <person name="Postlethwait J.H."/>
            <person name="Berthelot C."/>
            <person name="Roest Crollius H."/>
            <person name="Guiguen Y."/>
        </authorList>
    </citation>
    <scope>NUCLEOTIDE SEQUENCE</scope>
    <source>
        <strain evidence="4">Concon-B</strain>
    </source>
</reference>
<feature type="compositionally biased region" description="Basic residues" evidence="1">
    <location>
        <begin position="668"/>
        <end position="682"/>
    </location>
</feature>
<feature type="compositionally biased region" description="Basic residues" evidence="1">
    <location>
        <begin position="377"/>
        <end position="395"/>
    </location>
</feature>
<feature type="compositionally biased region" description="Low complexity" evidence="1">
    <location>
        <begin position="482"/>
        <end position="521"/>
    </location>
</feature>
<sequence length="745" mass="79758">MLRSTLLILALTGLQALPLPRRDDSLSLQQPGAPAPLELRRQGTQPSRRHLVDLRSGLLLDQLSGEMDRRVSNDYYVPFSVDQFRQGTQNSRPVLVDLRSRLPIELVGEMQRGVVYVPPIMDEFRQGTQNSQVVLVDPRTGLMREPIGEMTRTNMLTGSSRKQVCQGSVIDGRCYQFVPDAKTFSDAESSCGQLAPGGHLASVSSADLHSRLAAMVTKASSGPVLTWLGGVRRLDKFQWIDGSSWEYSDLMPGQTQAASDSEKCLEMFRIVLAHLEIELQASSLAGLWTSAAPHSVLSTVTSEGQPNGGVSHPGQNSGAGKNMADPSERAGDPPSPPRPLLPAEHARITKLAEGGDASHSAAAVDEPPKEGSDTPRKRNKKHKRHKSKKKKKKRKEEKESSSESGAESDGETRGVASVKTEVLLEEHPEPVGATAGATPLSALAGEETDGKSKKQKRHTSKRKKKRKKKGEEEKPEKKSPSRSESTSASGSESEMESRPPSGLPSAASPAAPPSDGASPDSTPAPEPPAVQVKEEESKPSPGDAAGVPDEASASTLDIGASSAAEAAGAERNGDSAGGFCAAQDLPDIIPKLESAHREELPRMGPELAADTNGKPEDRSEEKHSSRSRSRSLSKTGREASRRSPARKSRSRSLSTARESVKPSNRARSSSRLRSSPKAKRKSAPLQEEASLQVAVAHQEQEVETKALVVAVEEVAVSSARSTDQVPFDPERQAVQVSVSLTPQTV</sequence>
<evidence type="ECO:0000256" key="1">
    <source>
        <dbReference type="SAM" id="MobiDB-lite"/>
    </source>
</evidence>